<dbReference type="HOGENOM" id="CLU_030571_7_0_6"/>
<accession>L0DW82</accession>
<dbReference type="RefSeq" id="WP_015258972.1">
    <property type="nucleotide sequence ID" value="NC_019902.2"/>
</dbReference>
<dbReference type="PANTHER" id="PTHR43084">
    <property type="entry name" value="PERSULFIDE DIOXYGENASE ETHE1"/>
    <property type="match status" value="1"/>
</dbReference>
<keyword evidence="3" id="KW-0378">Hydrolase</keyword>
<protein>
    <submittedName>
        <fullName evidence="3">Hydroxyacylglutathione hydrolase</fullName>
        <ecNumber evidence="3">3.1.2.6</ecNumber>
    </submittedName>
</protein>
<dbReference type="InterPro" id="IPR051682">
    <property type="entry name" value="Mito_Persulfide_Diox"/>
</dbReference>
<dbReference type="GO" id="GO:0004416">
    <property type="term" value="F:hydroxyacylglutathione hydrolase activity"/>
    <property type="evidence" value="ECO:0007669"/>
    <property type="project" value="UniProtKB-EC"/>
</dbReference>
<gene>
    <name evidence="3" type="primary">blh [H]</name>
    <name evidence="3" type="ordered locus">TVNIR_2193</name>
</gene>
<proteinExistence type="predicted"/>
<dbReference type="Proteomes" id="UP000010809">
    <property type="component" value="Chromosome"/>
</dbReference>
<dbReference type="InterPro" id="IPR044528">
    <property type="entry name" value="POD-like_MBL-fold"/>
</dbReference>
<dbReference type="GO" id="GO:0070813">
    <property type="term" value="P:hydrogen sulfide metabolic process"/>
    <property type="evidence" value="ECO:0007669"/>
    <property type="project" value="TreeGrafter"/>
</dbReference>
<dbReference type="CDD" id="cd07724">
    <property type="entry name" value="POD-like_MBL-fold"/>
    <property type="match status" value="1"/>
</dbReference>
<feature type="domain" description="Metallo-beta-lactamase" evidence="2">
    <location>
        <begin position="12"/>
        <end position="175"/>
    </location>
</feature>
<dbReference type="GO" id="GO:0006749">
    <property type="term" value="P:glutathione metabolic process"/>
    <property type="evidence" value="ECO:0007669"/>
    <property type="project" value="InterPro"/>
</dbReference>
<dbReference type="OrthoDB" id="9784009at2"/>
<dbReference type="PANTHER" id="PTHR43084:SF1">
    <property type="entry name" value="PERSULFIDE DIOXYGENASE ETHE1, MITOCHONDRIAL"/>
    <property type="match status" value="1"/>
</dbReference>
<dbReference type="KEGG" id="tni:TVNIR_2193"/>
<dbReference type="InterPro" id="IPR001279">
    <property type="entry name" value="Metallo-B-lactamas"/>
</dbReference>
<evidence type="ECO:0000313" key="3">
    <source>
        <dbReference type="EMBL" id="AGA33849.1"/>
    </source>
</evidence>
<name>L0DW82_THIND</name>
<dbReference type="GO" id="GO:0050313">
    <property type="term" value="F:sulfur dioxygenase activity"/>
    <property type="evidence" value="ECO:0007669"/>
    <property type="project" value="InterPro"/>
</dbReference>
<sequence length="250" mass="28083">MIFRQLFESESSTYTYLLSCPDTGTTALIDPVLETVERDLEVLQQLGLRLDYAIETHIHADHITGGRVLRERTGCKLAGPALDGLTCRDIGLREGEPMRIGNLVLNPLYTPGHTDTHHAYLFDHGGLAMLFSGDALLIEACGRTDFQSGDAKALYHSIHEKFFTLPDETLVYPAHDYEERQITTIGQEKLRNPRLGKGRTLEEFVRIMNEMDLPYPKKIDWALPGNEGCGSCPDNLPPEKERLCEVDRQG</sequence>
<dbReference type="SUPFAM" id="SSF56281">
    <property type="entry name" value="Metallo-hydrolase/oxidoreductase"/>
    <property type="match status" value="1"/>
</dbReference>
<dbReference type="GO" id="GO:0046872">
    <property type="term" value="F:metal ion binding"/>
    <property type="evidence" value="ECO:0007669"/>
    <property type="project" value="UniProtKB-KW"/>
</dbReference>
<evidence type="ECO:0000313" key="4">
    <source>
        <dbReference type="Proteomes" id="UP000010809"/>
    </source>
</evidence>
<organism evidence="3 4">
    <name type="scientific">Thioalkalivibrio nitratireducens (strain DSM 14787 / UNIQEM 213 / ALEN2)</name>
    <dbReference type="NCBI Taxonomy" id="1255043"/>
    <lineage>
        <taxon>Bacteria</taxon>
        <taxon>Pseudomonadati</taxon>
        <taxon>Pseudomonadota</taxon>
        <taxon>Gammaproteobacteria</taxon>
        <taxon>Chromatiales</taxon>
        <taxon>Ectothiorhodospiraceae</taxon>
        <taxon>Thioalkalivibrio</taxon>
    </lineage>
</organism>
<dbReference type="InterPro" id="IPR036866">
    <property type="entry name" value="RibonucZ/Hydroxyglut_hydro"/>
</dbReference>
<dbReference type="Gene3D" id="3.60.15.10">
    <property type="entry name" value="Ribonuclease Z/Hydroxyacylglutathione hydrolase-like"/>
    <property type="match status" value="1"/>
</dbReference>
<evidence type="ECO:0000259" key="2">
    <source>
        <dbReference type="SMART" id="SM00849"/>
    </source>
</evidence>
<dbReference type="eggNOG" id="COG0491">
    <property type="taxonomic scope" value="Bacteria"/>
</dbReference>
<dbReference type="STRING" id="1255043.TVNIR_2193"/>
<keyword evidence="4" id="KW-1185">Reference proteome</keyword>
<dbReference type="EMBL" id="CP003989">
    <property type="protein sequence ID" value="AGA33849.1"/>
    <property type="molecule type" value="Genomic_DNA"/>
</dbReference>
<dbReference type="SMART" id="SM00849">
    <property type="entry name" value="Lactamase_B"/>
    <property type="match status" value="1"/>
</dbReference>
<dbReference type="EC" id="3.1.2.6" evidence="3"/>
<dbReference type="Pfam" id="PF00753">
    <property type="entry name" value="Lactamase_B"/>
    <property type="match status" value="1"/>
</dbReference>
<evidence type="ECO:0000256" key="1">
    <source>
        <dbReference type="ARBA" id="ARBA00022723"/>
    </source>
</evidence>
<dbReference type="AlphaFoldDB" id="L0DW82"/>
<dbReference type="PATRIC" id="fig|1255043.3.peg.2212"/>
<keyword evidence="1" id="KW-0479">Metal-binding</keyword>
<reference evidence="3" key="1">
    <citation type="submission" date="2015-12" db="EMBL/GenBank/DDBJ databases">
        <authorList>
            <person name="Tikhonova T.V."/>
            <person name="Pavlov A.R."/>
            <person name="Beletsky A.V."/>
            <person name="Mardanov A.V."/>
            <person name="Sorokin D.Y."/>
            <person name="Ravin N.V."/>
            <person name="Popov V.O."/>
        </authorList>
    </citation>
    <scope>NUCLEOTIDE SEQUENCE</scope>
    <source>
        <strain evidence="3">DSM 14787</strain>
    </source>
</reference>